<dbReference type="SMART" id="SM00342">
    <property type="entry name" value="HTH_ARAC"/>
    <property type="match status" value="1"/>
</dbReference>
<evidence type="ECO:0000256" key="1">
    <source>
        <dbReference type="ARBA" id="ARBA00023015"/>
    </source>
</evidence>
<feature type="domain" description="HTH araC/xylS-type" evidence="4">
    <location>
        <begin position="212"/>
        <end position="310"/>
    </location>
</feature>
<gene>
    <name evidence="5" type="ORF">DFQ12_0508</name>
</gene>
<comment type="caution">
    <text evidence="5">The sequence shown here is derived from an EMBL/GenBank/DDBJ whole genome shotgun (WGS) entry which is preliminary data.</text>
</comment>
<keyword evidence="1" id="KW-0805">Transcription regulation</keyword>
<reference evidence="5 6" key="1">
    <citation type="submission" date="2018-09" db="EMBL/GenBank/DDBJ databases">
        <title>Genomic Encyclopedia of Type Strains, Phase III (KMG-III): the genomes of soil and plant-associated and newly described type strains.</title>
        <authorList>
            <person name="Whitman W."/>
        </authorList>
    </citation>
    <scope>NUCLEOTIDE SEQUENCE [LARGE SCALE GENOMIC DNA]</scope>
    <source>
        <strain evidence="5 6">CECT 7938</strain>
    </source>
</reference>
<dbReference type="Proteomes" id="UP000286246">
    <property type="component" value="Unassembled WGS sequence"/>
</dbReference>
<keyword evidence="2" id="KW-0238">DNA-binding</keyword>
<dbReference type="InterPro" id="IPR018060">
    <property type="entry name" value="HTH_AraC"/>
</dbReference>
<keyword evidence="3" id="KW-0804">Transcription</keyword>
<dbReference type="PANTHER" id="PTHR43280:SF32">
    <property type="entry name" value="TRANSCRIPTIONAL REGULATORY PROTEIN"/>
    <property type="match status" value="1"/>
</dbReference>
<sequence length="310" mass="36085">MSGPKQWIPLWSILIFSQLMKTQFYTLDQVHHHYTIDTQLKSKGIFILHQTNALSQELVDNKHQFEGLVISFMLKGSMRANIHFLSHEINANDTVVILPQLTIDPQWASENAEMITVGISLDFISTFPLLREFITNDQIRWRPVIRLNTEEQTLQQEFVHFLQRYYQKGPSSKKTEVLQYLIIALITMLSEAYTGLPKSSSQSTNRTDEIIDNFYVLISKYANQQRSAKFYAEKLHITAQYLTTLLKRRTGKSIVEWIDHVVIMHAKSLLKSSSRSIKEISNELEFGNTSLFCRYFKRNTGLSPKKFRDD</sequence>
<dbReference type="EMBL" id="RAPY01000001">
    <property type="protein sequence ID" value="RKE55672.1"/>
    <property type="molecule type" value="Genomic_DNA"/>
</dbReference>
<organism evidence="5 6">
    <name type="scientific">Sphingobacterium detergens</name>
    <dbReference type="NCBI Taxonomy" id="1145106"/>
    <lineage>
        <taxon>Bacteria</taxon>
        <taxon>Pseudomonadati</taxon>
        <taxon>Bacteroidota</taxon>
        <taxon>Sphingobacteriia</taxon>
        <taxon>Sphingobacteriales</taxon>
        <taxon>Sphingobacteriaceae</taxon>
        <taxon>Sphingobacterium</taxon>
    </lineage>
</organism>
<dbReference type="GO" id="GO:0003700">
    <property type="term" value="F:DNA-binding transcription factor activity"/>
    <property type="evidence" value="ECO:0007669"/>
    <property type="project" value="InterPro"/>
</dbReference>
<accession>A0A420BG37</accession>
<dbReference type="Gene3D" id="1.10.10.60">
    <property type="entry name" value="Homeodomain-like"/>
    <property type="match status" value="1"/>
</dbReference>
<dbReference type="PANTHER" id="PTHR43280">
    <property type="entry name" value="ARAC-FAMILY TRANSCRIPTIONAL REGULATOR"/>
    <property type="match status" value="1"/>
</dbReference>
<dbReference type="Pfam" id="PF12833">
    <property type="entry name" value="HTH_18"/>
    <property type="match status" value="1"/>
</dbReference>
<protein>
    <submittedName>
        <fullName evidence="5">AraC family transcriptional regulator</fullName>
    </submittedName>
</protein>
<evidence type="ECO:0000256" key="2">
    <source>
        <dbReference type="ARBA" id="ARBA00023125"/>
    </source>
</evidence>
<evidence type="ECO:0000313" key="5">
    <source>
        <dbReference type="EMBL" id="RKE55672.1"/>
    </source>
</evidence>
<evidence type="ECO:0000256" key="3">
    <source>
        <dbReference type="ARBA" id="ARBA00023163"/>
    </source>
</evidence>
<keyword evidence="6" id="KW-1185">Reference proteome</keyword>
<dbReference type="PROSITE" id="PS01124">
    <property type="entry name" value="HTH_ARAC_FAMILY_2"/>
    <property type="match status" value="1"/>
</dbReference>
<dbReference type="AlphaFoldDB" id="A0A420BG37"/>
<name>A0A420BG37_SPHD1</name>
<proteinExistence type="predicted"/>
<dbReference type="SUPFAM" id="SSF46689">
    <property type="entry name" value="Homeodomain-like"/>
    <property type="match status" value="1"/>
</dbReference>
<evidence type="ECO:0000313" key="6">
    <source>
        <dbReference type="Proteomes" id="UP000286246"/>
    </source>
</evidence>
<dbReference type="GO" id="GO:0043565">
    <property type="term" value="F:sequence-specific DNA binding"/>
    <property type="evidence" value="ECO:0007669"/>
    <property type="project" value="InterPro"/>
</dbReference>
<evidence type="ECO:0000259" key="4">
    <source>
        <dbReference type="PROSITE" id="PS01124"/>
    </source>
</evidence>
<dbReference type="InterPro" id="IPR009057">
    <property type="entry name" value="Homeodomain-like_sf"/>
</dbReference>